<dbReference type="InterPro" id="IPR025646">
    <property type="entry name" value="DUF4350"/>
</dbReference>
<reference evidence="4 5" key="1">
    <citation type="submission" date="2021-01" db="EMBL/GenBank/DDBJ databases">
        <title>Whole genome shotgun sequence of Asanoa siamensis NBRC 107932.</title>
        <authorList>
            <person name="Komaki H."/>
            <person name="Tamura T."/>
        </authorList>
    </citation>
    <scope>NUCLEOTIDE SEQUENCE [LARGE SCALE GENOMIC DNA]</scope>
    <source>
        <strain evidence="4 5">NBRC 107932</strain>
    </source>
</reference>
<keyword evidence="2" id="KW-0472">Membrane</keyword>
<feature type="transmembrane region" description="Helical" evidence="2">
    <location>
        <begin position="309"/>
        <end position="328"/>
    </location>
</feature>
<sequence length="462" mass="48977">MTAASTRAGARRAALRRGWRRGRRTLIPFGVAALLIVVTLVGHAIDTPDTGDADFLSPVSEAPIGAQRLAEVVRSRGVTVVRHTDPRAALVDAGGATLFVPAAEYLDPQTTAVLESLPPHTRVVLVDPPARTLEGAGLQLARGHRRWATASVPSGGCAIQGITETADVAARRQSYVGNRAVRGHDSCYGDGVVRFTYPQEVVVVGAADPFRNDRLDEHDNRAFAAGLLATRSRLVWLDLHERYVPPKVAEPTDEPEPQVDETYDYPDSGDPGDWERPPPEQDDGLDGGDGDGQSSGDGGNSIGDAFPPWLWAMLATLAAALVLLLLWAGRRLGPAVSEPLPVEVRSGETVLGRGRLYQRAKARGPAAAVLRTAALRRIEPALGLEPDHTSADVVAAVAARTGRDSRQVDGLLYGPDPAHDDELLDLARGLDTVADEIGDVPAAGQPRDSTPGNPGPDQGEPR</sequence>
<feature type="domain" description="DUF4350" evidence="3">
    <location>
        <begin position="60"/>
        <end position="228"/>
    </location>
</feature>
<proteinExistence type="predicted"/>
<feature type="region of interest" description="Disordered" evidence="1">
    <location>
        <begin position="247"/>
        <end position="301"/>
    </location>
</feature>
<evidence type="ECO:0000313" key="4">
    <source>
        <dbReference type="EMBL" id="GIF77025.1"/>
    </source>
</evidence>
<name>A0ABQ4D0G1_9ACTN</name>
<organism evidence="4 5">
    <name type="scientific">Asanoa siamensis</name>
    <dbReference type="NCBI Taxonomy" id="926357"/>
    <lineage>
        <taxon>Bacteria</taxon>
        <taxon>Bacillati</taxon>
        <taxon>Actinomycetota</taxon>
        <taxon>Actinomycetes</taxon>
        <taxon>Micromonosporales</taxon>
        <taxon>Micromonosporaceae</taxon>
        <taxon>Asanoa</taxon>
    </lineage>
</organism>
<feature type="compositionally biased region" description="Gly residues" evidence="1">
    <location>
        <begin position="290"/>
        <end position="301"/>
    </location>
</feature>
<accession>A0ABQ4D0G1</accession>
<evidence type="ECO:0000259" key="3">
    <source>
        <dbReference type="Pfam" id="PF14258"/>
    </source>
</evidence>
<dbReference type="Proteomes" id="UP000604117">
    <property type="component" value="Unassembled WGS sequence"/>
</dbReference>
<protein>
    <recommendedName>
        <fullName evidence="3">DUF4350 domain-containing protein</fullName>
    </recommendedName>
</protein>
<evidence type="ECO:0000256" key="1">
    <source>
        <dbReference type="SAM" id="MobiDB-lite"/>
    </source>
</evidence>
<gene>
    <name evidence="4" type="ORF">Asi02nite_65430</name>
</gene>
<dbReference type="Pfam" id="PF14258">
    <property type="entry name" value="DUF4350"/>
    <property type="match status" value="1"/>
</dbReference>
<feature type="compositionally biased region" description="Acidic residues" evidence="1">
    <location>
        <begin position="280"/>
        <end position="289"/>
    </location>
</feature>
<dbReference type="EMBL" id="BONE01000076">
    <property type="protein sequence ID" value="GIF77025.1"/>
    <property type="molecule type" value="Genomic_DNA"/>
</dbReference>
<dbReference type="RefSeq" id="WP_203717886.1">
    <property type="nucleotide sequence ID" value="NZ_BONE01000076.1"/>
</dbReference>
<keyword evidence="5" id="KW-1185">Reference proteome</keyword>
<keyword evidence="2" id="KW-1133">Transmembrane helix</keyword>
<feature type="region of interest" description="Disordered" evidence="1">
    <location>
        <begin position="434"/>
        <end position="462"/>
    </location>
</feature>
<evidence type="ECO:0000256" key="2">
    <source>
        <dbReference type="SAM" id="Phobius"/>
    </source>
</evidence>
<keyword evidence="2" id="KW-0812">Transmembrane</keyword>
<feature type="compositionally biased region" description="Acidic residues" evidence="1">
    <location>
        <begin position="251"/>
        <end position="264"/>
    </location>
</feature>
<evidence type="ECO:0000313" key="5">
    <source>
        <dbReference type="Proteomes" id="UP000604117"/>
    </source>
</evidence>
<comment type="caution">
    <text evidence="4">The sequence shown here is derived from an EMBL/GenBank/DDBJ whole genome shotgun (WGS) entry which is preliminary data.</text>
</comment>